<dbReference type="EMBL" id="MU128927">
    <property type="protein sequence ID" value="KAF9518039.1"/>
    <property type="molecule type" value="Genomic_DNA"/>
</dbReference>
<dbReference type="Proteomes" id="UP000886523">
    <property type="component" value="Unassembled WGS sequence"/>
</dbReference>
<accession>A0A9P6B5T2</accession>
<gene>
    <name evidence="2" type="ORF">BS47DRAFT_1359086</name>
</gene>
<feature type="region of interest" description="Disordered" evidence="1">
    <location>
        <begin position="328"/>
        <end position="371"/>
    </location>
</feature>
<feature type="compositionally biased region" description="Pro residues" evidence="1">
    <location>
        <begin position="339"/>
        <end position="366"/>
    </location>
</feature>
<dbReference type="AlphaFoldDB" id="A0A9P6B5T2"/>
<reference evidence="2" key="1">
    <citation type="journal article" date="2020" name="Nat. Commun.">
        <title>Large-scale genome sequencing of mycorrhizal fungi provides insights into the early evolution of symbiotic traits.</title>
        <authorList>
            <person name="Miyauchi S."/>
            <person name="Kiss E."/>
            <person name="Kuo A."/>
            <person name="Drula E."/>
            <person name="Kohler A."/>
            <person name="Sanchez-Garcia M."/>
            <person name="Morin E."/>
            <person name="Andreopoulos B."/>
            <person name="Barry K.W."/>
            <person name="Bonito G."/>
            <person name="Buee M."/>
            <person name="Carver A."/>
            <person name="Chen C."/>
            <person name="Cichocki N."/>
            <person name="Clum A."/>
            <person name="Culley D."/>
            <person name="Crous P.W."/>
            <person name="Fauchery L."/>
            <person name="Girlanda M."/>
            <person name="Hayes R.D."/>
            <person name="Keri Z."/>
            <person name="LaButti K."/>
            <person name="Lipzen A."/>
            <person name="Lombard V."/>
            <person name="Magnuson J."/>
            <person name="Maillard F."/>
            <person name="Murat C."/>
            <person name="Nolan M."/>
            <person name="Ohm R.A."/>
            <person name="Pangilinan J."/>
            <person name="Pereira M.F."/>
            <person name="Perotto S."/>
            <person name="Peter M."/>
            <person name="Pfister S."/>
            <person name="Riley R."/>
            <person name="Sitrit Y."/>
            <person name="Stielow J.B."/>
            <person name="Szollosi G."/>
            <person name="Zifcakova L."/>
            <person name="Stursova M."/>
            <person name="Spatafora J.W."/>
            <person name="Tedersoo L."/>
            <person name="Vaario L.M."/>
            <person name="Yamada A."/>
            <person name="Yan M."/>
            <person name="Wang P."/>
            <person name="Xu J."/>
            <person name="Bruns T."/>
            <person name="Baldrian P."/>
            <person name="Vilgalys R."/>
            <person name="Dunand C."/>
            <person name="Henrissat B."/>
            <person name="Grigoriev I.V."/>
            <person name="Hibbett D."/>
            <person name="Nagy L.G."/>
            <person name="Martin F.M."/>
        </authorList>
    </citation>
    <scope>NUCLEOTIDE SEQUENCE</scope>
    <source>
        <strain evidence="2">UP504</strain>
    </source>
</reference>
<sequence length="605" mass="66638">MPSENCEPSCLLSLVSAASIWISCWPLVAINTSPFPGSGLVPWDSSRESNSEQSQCLALCLAPPPEASAKGGVISLSPSYPLIPSYLAPNLSTLLCPSMTMSALLNMGGTSLHWFPLADKVVEPTLSLPSTSSPVYSTRKWRLSQPRSSSLSFSTPSQETVLYHPSTHECIFIPPHLFSPQQFLEILRHLDQPRDEYSPFSSGAPLMTYQFLVTWASPMLRECPSYFLFDENLGGWYMDRRWMVAVQLALEKLQAVVRDTLALLAFACLEKLERLHKGLSWASPLAPKSSFFLPLEFCGSLPEAERVPALEPSPRSRLCPLILSQGGKQLGTTPSGGIPKPPGPAGRLPGPPTPSASLPSPPPPHPQSFGNLHILPHHHSSLNTLDEGFPMTSTTSELDEYCRPSGHALLIPFQHGLSLSPSWKWPPIALGMHPEWAPALSDPNKGLCWTIWQELLAQQPTFKIIGQILQEDLSFHWDSLHPLLIPFLSLVHKPKYLGQTFGKLVSRPGLHNSGIKSGNFQRLLLRPGQSLDHMILESNLATSEGYCYNQAHLRQPYQTLLGPQSTILVSTWVLIRAQLGPNWGSTDGLAQFWNLIHVLCTLILL</sequence>
<organism evidence="2 3">
    <name type="scientific">Hydnum rufescens UP504</name>
    <dbReference type="NCBI Taxonomy" id="1448309"/>
    <lineage>
        <taxon>Eukaryota</taxon>
        <taxon>Fungi</taxon>
        <taxon>Dikarya</taxon>
        <taxon>Basidiomycota</taxon>
        <taxon>Agaricomycotina</taxon>
        <taxon>Agaricomycetes</taxon>
        <taxon>Cantharellales</taxon>
        <taxon>Hydnaceae</taxon>
        <taxon>Hydnum</taxon>
    </lineage>
</organism>
<proteinExistence type="predicted"/>
<name>A0A9P6B5T2_9AGAM</name>
<protein>
    <submittedName>
        <fullName evidence="2">Uncharacterized protein</fullName>
    </submittedName>
</protein>
<evidence type="ECO:0000313" key="3">
    <source>
        <dbReference type="Proteomes" id="UP000886523"/>
    </source>
</evidence>
<evidence type="ECO:0000313" key="2">
    <source>
        <dbReference type="EMBL" id="KAF9518039.1"/>
    </source>
</evidence>
<keyword evidence="3" id="KW-1185">Reference proteome</keyword>
<comment type="caution">
    <text evidence="2">The sequence shown here is derived from an EMBL/GenBank/DDBJ whole genome shotgun (WGS) entry which is preliminary data.</text>
</comment>
<evidence type="ECO:0000256" key="1">
    <source>
        <dbReference type="SAM" id="MobiDB-lite"/>
    </source>
</evidence>